<dbReference type="Proteomes" id="UP000799754">
    <property type="component" value="Unassembled WGS sequence"/>
</dbReference>
<name>A0ACB6S2S2_9PLEO</name>
<reference evidence="1" key="1">
    <citation type="journal article" date="2020" name="Stud. Mycol.">
        <title>101 Dothideomycetes genomes: a test case for predicting lifestyles and emergence of pathogens.</title>
        <authorList>
            <person name="Haridas S."/>
            <person name="Albert R."/>
            <person name="Binder M."/>
            <person name="Bloem J."/>
            <person name="Labutti K."/>
            <person name="Salamov A."/>
            <person name="Andreopoulos B."/>
            <person name="Baker S."/>
            <person name="Barry K."/>
            <person name="Bills G."/>
            <person name="Bluhm B."/>
            <person name="Cannon C."/>
            <person name="Castanera R."/>
            <person name="Culley D."/>
            <person name="Daum C."/>
            <person name="Ezra D."/>
            <person name="Gonzalez J."/>
            <person name="Henrissat B."/>
            <person name="Kuo A."/>
            <person name="Liang C."/>
            <person name="Lipzen A."/>
            <person name="Lutzoni F."/>
            <person name="Magnuson J."/>
            <person name="Mondo S."/>
            <person name="Nolan M."/>
            <person name="Ohm R."/>
            <person name="Pangilinan J."/>
            <person name="Park H.-J."/>
            <person name="Ramirez L."/>
            <person name="Alfaro M."/>
            <person name="Sun H."/>
            <person name="Tritt A."/>
            <person name="Yoshinaga Y."/>
            <person name="Zwiers L.-H."/>
            <person name="Turgeon B."/>
            <person name="Goodwin S."/>
            <person name="Spatafora J."/>
            <person name="Crous P."/>
            <person name="Grigoriev I."/>
        </authorList>
    </citation>
    <scope>NUCLEOTIDE SEQUENCE</scope>
    <source>
        <strain evidence="1">CBS 525.71</strain>
    </source>
</reference>
<accession>A0ACB6S2S2</accession>
<comment type="caution">
    <text evidence="1">The sequence shown here is derived from an EMBL/GenBank/DDBJ whole genome shotgun (WGS) entry which is preliminary data.</text>
</comment>
<dbReference type="EMBL" id="MU006713">
    <property type="protein sequence ID" value="KAF2628566.1"/>
    <property type="molecule type" value="Genomic_DNA"/>
</dbReference>
<gene>
    <name evidence="1" type="ORF">BU25DRAFT_339544</name>
</gene>
<organism evidence="1 2">
    <name type="scientific">Macroventuria anomochaeta</name>
    <dbReference type="NCBI Taxonomy" id="301207"/>
    <lineage>
        <taxon>Eukaryota</taxon>
        <taxon>Fungi</taxon>
        <taxon>Dikarya</taxon>
        <taxon>Ascomycota</taxon>
        <taxon>Pezizomycotina</taxon>
        <taxon>Dothideomycetes</taxon>
        <taxon>Pleosporomycetidae</taxon>
        <taxon>Pleosporales</taxon>
        <taxon>Pleosporineae</taxon>
        <taxon>Didymellaceae</taxon>
        <taxon>Macroventuria</taxon>
    </lineage>
</organism>
<proteinExistence type="predicted"/>
<protein>
    <submittedName>
        <fullName evidence="1">Uncharacterized protein</fullName>
    </submittedName>
</protein>
<evidence type="ECO:0000313" key="1">
    <source>
        <dbReference type="EMBL" id="KAF2628566.1"/>
    </source>
</evidence>
<keyword evidence="2" id="KW-1185">Reference proteome</keyword>
<evidence type="ECO:0000313" key="2">
    <source>
        <dbReference type="Proteomes" id="UP000799754"/>
    </source>
</evidence>
<sequence>MLIVPYAHHADSLPDPKFKVYNLNPALLTAPYFLWQCHELAYDSNQIIGVQETIVEHFDVYEHWLLTGELLLTGEVGEAKMVVPTQGKMSAGYDKLLSCCSLASVLGDDIFLDALVTHLIHLLRQAKGLQSQFIRLLTHGRIEQIIAEAGVGSGFFKLVAHAYARFATVDEIRVLAFSNYNMYFKSQVMQSMAGMRTHQHMDGNEANNFVVGTCHYHTHGFYEACTQPKK</sequence>